<dbReference type="InterPro" id="IPR001647">
    <property type="entry name" value="HTH_TetR"/>
</dbReference>
<dbReference type="GO" id="GO:0003700">
    <property type="term" value="F:DNA-binding transcription factor activity"/>
    <property type="evidence" value="ECO:0007669"/>
    <property type="project" value="TreeGrafter"/>
</dbReference>
<dbReference type="PROSITE" id="PS50977">
    <property type="entry name" value="HTH_TETR_2"/>
    <property type="match status" value="1"/>
</dbReference>
<dbReference type="Gene3D" id="1.10.357.10">
    <property type="entry name" value="Tetracycline Repressor, domain 2"/>
    <property type="match status" value="1"/>
</dbReference>
<keyword evidence="1" id="KW-0805">Transcription regulation</keyword>
<sequence>MNMFMNKFILKEVEILGVRETKKKELQEKILKAAKELFLEEEFDQVTMSKIAKRAGVGLGTAYNYYASKEELYLVAGGTAYILGAESDIDSMPDSVEELIDIIVDEMKKMTTIEKSSWRVSLSSLTKAAEKKPALFLELVEIDHLFIEKVKVVINKLQTKGDIKADVSVSLLVELIYDAIFTSLLFYFYNEEETVEELFNKISDKLLMLLKA</sequence>
<comment type="caution">
    <text evidence="6">The sequence shown here is derived from an EMBL/GenBank/DDBJ whole genome shotgun (WGS) entry which is preliminary data.</text>
</comment>
<dbReference type="AlphaFoldDB" id="A0A430B9H6"/>
<dbReference type="InterPro" id="IPR009057">
    <property type="entry name" value="Homeodomain-like_sf"/>
</dbReference>
<dbReference type="GO" id="GO:0000976">
    <property type="term" value="F:transcription cis-regulatory region binding"/>
    <property type="evidence" value="ECO:0007669"/>
    <property type="project" value="TreeGrafter"/>
</dbReference>
<gene>
    <name evidence="6" type="ORF">CBF28_01785</name>
</gene>
<evidence type="ECO:0000256" key="1">
    <source>
        <dbReference type="ARBA" id="ARBA00023015"/>
    </source>
</evidence>
<dbReference type="PANTHER" id="PTHR30055">
    <property type="entry name" value="HTH-TYPE TRANSCRIPTIONAL REGULATOR RUTR"/>
    <property type="match status" value="1"/>
</dbReference>
<evidence type="ECO:0000313" key="7">
    <source>
        <dbReference type="Proteomes" id="UP000288028"/>
    </source>
</evidence>
<feature type="DNA-binding region" description="H-T-H motif" evidence="4">
    <location>
        <begin position="47"/>
        <end position="66"/>
    </location>
</feature>
<dbReference type="PRINTS" id="PR00455">
    <property type="entry name" value="HTHTETR"/>
</dbReference>
<evidence type="ECO:0000256" key="3">
    <source>
        <dbReference type="ARBA" id="ARBA00023163"/>
    </source>
</evidence>
<keyword evidence="7" id="KW-1185">Reference proteome</keyword>
<name>A0A430B9H6_9ENTE</name>
<keyword evidence="2 4" id="KW-0238">DNA-binding</keyword>
<proteinExistence type="predicted"/>
<protein>
    <recommendedName>
        <fullName evidence="5">HTH tetR-type domain-containing protein</fullName>
    </recommendedName>
</protein>
<dbReference type="InterPro" id="IPR050109">
    <property type="entry name" value="HTH-type_TetR-like_transc_reg"/>
</dbReference>
<organism evidence="6 7">
    <name type="scientific">Vagococcus carniphilus</name>
    <dbReference type="NCBI Taxonomy" id="218144"/>
    <lineage>
        <taxon>Bacteria</taxon>
        <taxon>Bacillati</taxon>
        <taxon>Bacillota</taxon>
        <taxon>Bacilli</taxon>
        <taxon>Lactobacillales</taxon>
        <taxon>Enterococcaceae</taxon>
        <taxon>Vagococcus</taxon>
    </lineage>
</organism>
<feature type="domain" description="HTH tetR-type" evidence="5">
    <location>
        <begin position="24"/>
        <end position="84"/>
    </location>
</feature>
<dbReference type="OrthoDB" id="9812993at2"/>
<dbReference type="SUPFAM" id="SSF46689">
    <property type="entry name" value="Homeodomain-like"/>
    <property type="match status" value="1"/>
</dbReference>
<dbReference type="PANTHER" id="PTHR30055:SF234">
    <property type="entry name" value="HTH-TYPE TRANSCRIPTIONAL REGULATOR BETI"/>
    <property type="match status" value="1"/>
</dbReference>
<evidence type="ECO:0000256" key="2">
    <source>
        <dbReference type="ARBA" id="ARBA00023125"/>
    </source>
</evidence>
<evidence type="ECO:0000313" key="6">
    <source>
        <dbReference type="EMBL" id="RSU16943.1"/>
    </source>
</evidence>
<keyword evidence="3" id="KW-0804">Transcription</keyword>
<dbReference type="EMBL" id="NGKB01000001">
    <property type="protein sequence ID" value="RSU16943.1"/>
    <property type="molecule type" value="Genomic_DNA"/>
</dbReference>
<dbReference type="Pfam" id="PF00440">
    <property type="entry name" value="TetR_N"/>
    <property type="match status" value="1"/>
</dbReference>
<evidence type="ECO:0000259" key="5">
    <source>
        <dbReference type="PROSITE" id="PS50977"/>
    </source>
</evidence>
<accession>A0A430B9H6</accession>
<evidence type="ECO:0000256" key="4">
    <source>
        <dbReference type="PROSITE-ProRule" id="PRU00335"/>
    </source>
</evidence>
<dbReference type="Proteomes" id="UP000288028">
    <property type="component" value="Unassembled WGS sequence"/>
</dbReference>
<reference evidence="6 7" key="1">
    <citation type="submission" date="2017-05" db="EMBL/GenBank/DDBJ databases">
        <title>Vagococcus spp. assemblies.</title>
        <authorList>
            <person name="Gulvik C.A."/>
        </authorList>
    </citation>
    <scope>NUCLEOTIDE SEQUENCE [LARGE SCALE GENOMIC DNA]</scope>
    <source>
        <strain evidence="6 7">SS1714</strain>
    </source>
</reference>